<dbReference type="CDD" id="cd17353">
    <property type="entry name" value="MFS_OFA_like"/>
    <property type="match status" value="1"/>
</dbReference>
<evidence type="ECO:0000256" key="1">
    <source>
        <dbReference type="ARBA" id="ARBA00004651"/>
    </source>
</evidence>
<proteinExistence type="predicted"/>
<dbReference type="PANTHER" id="PTHR11360">
    <property type="entry name" value="MONOCARBOXYLATE TRANSPORTER"/>
    <property type="match status" value="1"/>
</dbReference>
<feature type="transmembrane region" description="Helical" evidence="2">
    <location>
        <begin position="329"/>
        <end position="349"/>
    </location>
</feature>
<feature type="transmembrane region" description="Helical" evidence="2">
    <location>
        <begin position="108"/>
        <end position="130"/>
    </location>
</feature>
<dbReference type="InterPro" id="IPR050327">
    <property type="entry name" value="Proton-linked_MCT"/>
</dbReference>
<feature type="transmembrane region" description="Helical" evidence="2">
    <location>
        <begin position="183"/>
        <end position="206"/>
    </location>
</feature>
<feature type="transmembrane region" description="Helical" evidence="2">
    <location>
        <begin position="301"/>
        <end position="323"/>
    </location>
</feature>
<dbReference type="Pfam" id="PF07690">
    <property type="entry name" value="MFS_1"/>
    <property type="match status" value="1"/>
</dbReference>
<protein>
    <submittedName>
        <fullName evidence="3">MFS transporter, OFA family, oxalate/formate antiporter</fullName>
    </submittedName>
</protein>
<name>A0A1T4MNP7_9FIRM</name>
<keyword evidence="2" id="KW-1133">Transmembrane helix</keyword>
<keyword evidence="2" id="KW-0812">Transmembrane</keyword>
<feature type="transmembrane region" description="Helical" evidence="2">
    <location>
        <begin position="418"/>
        <end position="437"/>
    </location>
</feature>
<evidence type="ECO:0000313" key="3">
    <source>
        <dbReference type="EMBL" id="SJZ68435.1"/>
    </source>
</evidence>
<evidence type="ECO:0000256" key="2">
    <source>
        <dbReference type="SAM" id="Phobius"/>
    </source>
</evidence>
<dbReference type="GO" id="GO:0022857">
    <property type="term" value="F:transmembrane transporter activity"/>
    <property type="evidence" value="ECO:0007669"/>
    <property type="project" value="InterPro"/>
</dbReference>
<sequence>MKIPENKWLRAAIPALLLHCSIGTVYCWSVFSQEISNYIGFEKKSVEWAFSFAIFFLGMSAAFLGNVVEKDIHKSSLIATICFTLGMVGTGFFIMYGGEHRGSKLALVGIYVCYGFIMGVGLGTGYLSPVKTLMLWFKDRKGLATGLAVAGFGAAKAIASPIMTKLLNAWKDGTETTGNVGSGVYKMFWILGGVYFVMMFVGHVLLKKPEGWHEPAAGEKKPSIMETLKTKPIGNYVGIWLMFYINITCGLALISQEKAIVKCIGLVASAGLISSVSAIFNAGGRLGFSAWADSLKDRNTIYKLIFIISIAFTGLVMCTSGIVKGDGNNLLIFLVLALVFMVNAGYGGGFSNVPTLLSDHYGMGSISAIHGITLSAWGFAGLTGNQLASYIVEHTGKMVPFEHDGVMEMINPQGYQNVLIATGILYVIALLVCFILVRPSGKAAEAKAAKKKAKAEA</sequence>
<feature type="transmembrane region" description="Helical" evidence="2">
    <location>
        <begin position="233"/>
        <end position="253"/>
    </location>
</feature>
<organism evidence="3 4">
    <name type="scientific">Eubacterium ruminantium</name>
    <dbReference type="NCBI Taxonomy" id="42322"/>
    <lineage>
        <taxon>Bacteria</taxon>
        <taxon>Bacillati</taxon>
        <taxon>Bacillota</taxon>
        <taxon>Clostridia</taxon>
        <taxon>Eubacteriales</taxon>
        <taxon>Eubacteriaceae</taxon>
        <taxon>Eubacterium</taxon>
    </lineage>
</organism>
<keyword evidence="4" id="KW-1185">Reference proteome</keyword>
<dbReference type="PANTHER" id="PTHR11360:SF317">
    <property type="entry name" value="MAJOR FACILITATOR SUPERFAMILY (MFS) PROFILE DOMAIN-CONTAINING PROTEIN-RELATED"/>
    <property type="match status" value="1"/>
</dbReference>
<dbReference type="OrthoDB" id="9793415at2"/>
<keyword evidence="2" id="KW-0472">Membrane</keyword>
<dbReference type="RefSeq" id="WP_078787136.1">
    <property type="nucleotide sequence ID" value="NZ_FMTO01000006.1"/>
</dbReference>
<evidence type="ECO:0000313" key="4">
    <source>
        <dbReference type="Proteomes" id="UP000189857"/>
    </source>
</evidence>
<dbReference type="InterPro" id="IPR036259">
    <property type="entry name" value="MFS_trans_sf"/>
</dbReference>
<feature type="transmembrane region" description="Helical" evidence="2">
    <location>
        <begin position="46"/>
        <end position="65"/>
    </location>
</feature>
<feature type="transmembrane region" description="Helical" evidence="2">
    <location>
        <begin position="77"/>
        <end position="96"/>
    </location>
</feature>
<comment type="subcellular location">
    <subcellularLocation>
        <location evidence="1">Cell membrane</location>
        <topology evidence="1">Multi-pass membrane protein</topology>
    </subcellularLocation>
</comment>
<reference evidence="3 4" key="1">
    <citation type="submission" date="2017-02" db="EMBL/GenBank/DDBJ databases">
        <authorList>
            <person name="Peterson S.W."/>
        </authorList>
    </citation>
    <scope>NUCLEOTIDE SEQUENCE [LARGE SCALE GENOMIC DNA]</scope>
    <source>
        <strain evidence="3 4">ATCC 17233</strain>
    </source>
</reference>
<dbReference type="AlphaFoldDB" id="A0A1T4MNP7"/>
<dbReference type="InterPro" id="IPR011701">
    <property type="entry name" value="MFS"/>
</dbReference>
<dbReference type="EMBL" id="FUXA01000007">
    <property type="protein sequence ID" value="SJZ68435.1"/>
    <property type="molecule type" value="Genomic_DNA"/>
</dbReference>
<accession>A0A1T4MNP7</accession>
<feature type="transmembrane region" description="Helical" evidence="2">
    <location>
        <begin position="361"/>
        <end position="380"/>
    </location>
</feature>
<dbReference type="Proteomes" id="UP000189857">
    <property type="component" value="Unassembled WGS sequence"/>
</dbReference>
<feature type="transmembrane region" description="Helical" evidence="2">
    <location>
        <begin position="142"/>
        <end position="163"/>
    </location>
</feature>
<dbReference type="SUPFAM" id="SSF103473">
    <property type="entry name" value="MFS general substrate transporter"/>
    <property type="match status" value="1"/>
</dbReference>
<dbReference type="GO" id="GO:0005886">
    <property type="term" value="C:plasma membrane"/>
    <property type="evidence" value="ECO:0007669"/>
    <property type="project" value="UniProtKB-SubCell"/>
</dbReference>
<gene>
    <name evidence="3" type="ORF">SAMN02745110_01297</name>
</gene>
<dbReference type="Gene3D" id="1.20.1250.20">
    <property type="entry name" value="MFS general substrate transporter like domains"/>
    <property type="match status" value="2"/>
</dbReference>
<feature type="transmembrane region" description="Helical" evidence="2">
    <location>
        <begin position="259"/>
        <end position="280"/>
    </location>
</feature>